<dbReference type="OrthoDB" id="185087at2157"/>
<dbReference type="InterPro" id="IPR007152">
    <property type="entry name" value="DUF354"/>
</dbReference>
<dbReference type="AlphaFoldDB" id="A0A1H7UZQ3"/>
<dbReference type="PANTHER" id="PTHR39662">
    <property type="entry name" value="DUF354 DOMAIN-CONTAINING PROTEIN-RELATED"/>
    <property type="match status" value="1"/>
</dbReference>
<dbReference type="EMBL" id="FOAD01000015">
    <property type="protein sequence ID" value="SEM02403.1"/>
    <property type="molecule type" value="Genomic_DNA"/>
</dbReference>
<reference evidence="1 2" key="1">
    <citation type="submission" date="2016-10" db="EMBL/GenBank/DDBJ databases">
        <authorList>
            <person name="de Groot N.N."/>
        </authorList>
    </citation>
    <scope>NUCLEOTIDE SEQUENCE [LARGE SCALE GENOMIC DNA]</scope>
    <source>
        <strain evidence="1 2">CDM_5</strain>
    </source>
</reference>
<name>A0A1H7UZQ3_HALLR</name>
<sequence length="371" mass="42251">MTERAGAENQLKVLFDIGHPAHVHLFKNVIKELHRDGHETRVLSRDKEITITLLDEYEINHEPLSTIGTKKYSLITEWSKREVRTLQIAWNYDPDIIVSVASPPAAHASVLVGCPKLVFNDSEPAHLASKLTHPVSDVIFTPESFHLDLGDKQQKYPGYHELAYLHPNQFEPNPESLREFGVDPAEDYFVLRFVSWGAHHDVGHRGLSPQTKSELVSMLSEHGNVYITTEGQLPPEFEEFRLPVPPELMHHLLHYADLYVGDSQTMATEAALLGTPSVRSNSFAGDGDMGNFIELEERYDLLYSRSDEGEMLDIVEDLVNDPQTTEHWNEKRDKLMSEKIDVSEFMIDQIYKWGQKNTTSDYCRDRSGNVA</sequence>
<protein>
    <recommendedName>
        <fullName evidence="3">DUF354 domain-containing protein</fullName>
    </recommendedName>
</protein>
<evidence type="ECO:0000313" key="1">
    <source>
        <dbReference type="EMBL" id="SEM02403.1"/>
    </source>
</evidence>
<dbReference type="PANTHER" id="PTHR39662:SF1">
    <property type="entry name" value="DUF354 DOMAIN-CONTAINING PROTEIN"/>
    <property type="match status" value="1"/>
</dbReference>
<dbReference type="Proteomes" id="UP000183894">
    <property type="component" value="Unassembled WGS sequence"/>
</dbReference>
<organism evidence="1 2">
    <name type="scientific">Haloferax larsenii</name>
    <dbReference type="NCBI Taxonomy" id="302484"/>
    <lineage>
        <taxon>Archaea</taxon>
        <taxon>Methanobacteriati</taxon>
        <taxon>Methanobacteriota</taxon>
        <taxon>Stenosarchaea group</taxon>
        <taxon>Halobacteria</taxon>
        <taxon>Halobacteriales</taxon>
        <taxon>Haloferacaceae</taxon>
        <taxon>Haloferax</taxon>
    </lineage>
</organism>
<evidence type="ECO:0008006" key="3">
    <source>
        <dbReference type="Google" id="ProtNLM"/>
    </source>
</evidence>
<dbReference type="RefSeq" id="WP_083405340.1">
    <property type="nucleotide sequence ID" value="NZ_FOAD01000015.1"/>
</dbReference>
<dbReference type="PIRSF" id="PIRSF005357">
    <property type="entry name" value="UCP005357"/>
    <property type="match status" value="1"/>
</dbReference>
<dbReference type="Pfam" id="PF04007">
    <property type="entry name" value="DUF354"/>
    <property type="match status" value="1"/>
</dbReference>
<dbReference type="SUPFAM" id="SSF53756">
    <property type="entry name" value="UDP-Glycosyltransferase/glycogen phosphorylase"/>
    <property type="match status" value="1"/>
</dbReference>
<accession>A0A1H7UZQ3</accession>
<proteinExistence type="predicted"/>
<gene>
    <name evidence="1" type="ORF">SAMN04488691_11544</name>
</gene>
<evidence type="ECO:0000313" key="2">
    <source>
        <dbReference type="Proteomes" id="UP000183894"/>
    </source>
</evidence>